<dbReference type="EMBL" id="CP001113">
    <property type="protein sequence ID" value="ACF61684.1"/>
    <property type="molecule type" value="Genomic_DNA"/>
</dbReference>
<reference evidence="1 2" key="1">
    <citation type="journal article" date="2011" name="J. Bacteriol.">
        <title>Comparative genomics of 28 Salmonella enterica isolates: evidence for CRISPR-mediated adaptive sublineage evolution.</title>
        <authorList>
            <person name="Fricke W.F."/>
            <person name="Mammel M.K."/>
            <person name="McDermott P.F."/>
            <person name="Tartera C."/>
            <person name="White D.G."/>
            <person name="Leclerc J.E."/>
            <person name="Ravel J."/>
            <person name="Cebula T.A."/>
        </authorList>
    </citation>
    <scope>NUCLEOTIDE SEQUENCE [LARGE SCALE GENOMIC DNA]</scope>
    <source>
        <strain evidence="1 2">SL254</strain>
    </source>
</reference>
<sequence length="44" mass="5127">MRFRAKRLDYLLLQSHLTPFDIKKMNLYPVKANPSPLKRQGLAG</sequence>
<proteinExistence type="predicted"/>
<evidence type="ECO:0000313" key="1">
    <source>
        <dbReference type="EMBL" id="ACF61684.1"/>
    </source>
</evidence>
<dbReference type="HOGENOM" id="CLU_3221681_0_0_6"/>
<dbReference type="KEGG" id="see:SNSL254_A1423"/>
<organism evidence="1 2">
    <name type="scientific">Salmonella newport (strain SL254)</name>
    <dbReference type="NCBI Taxonomy" id="423368"/>
    <lineage>
        <taxon>Bacteria</taxon>
        <taxon>Pseudomonadati</taxon>
        <taxon>Pseudomonadota</taxon>
        <taxon>Gammaproteobacteria</taxon>
        <taxon>Enterobacterales</taxon>
        <taxon>Enterobacteriaceae</taxon>
        <taxon>Salmonella</taxon>
    </lineage>
</organism>
<evidence type="ECO:0000313" key="2">
    <source>
        <dbReference type="Proteomes" id="UP000008824"/>
    </source>
</evidence>
<accession>A0A0H3BLX5</accession>
<name>A0A0H3BLX5_SALNS</name>
<dbReference type="Proteomes" id="UP000008824">
    <property type="component" value="Chromosome"/>
</dbReference>
<dbReference type="AlphaFoldDB" id="A0A0H3BLX5"/>
<gene>
    <name evidence="1" type="ordered locus">SNSL254_A1423</name>
</gene>
<protein>
    <submittedName>
        <fullName evidence="1">Uncharacterized protein</fullName>
    </submittedName>
</protein>